<dbReference type="PANTHER" id="PTHR31548:SF1">
    <property type="entry name" value="LD47387P"/>
    <property type="match status" value="1"/>
</dbReference>
<evidence type="ECO:0008006" key="9">
    <source>
        <dbReference type="Google" id="ProtNLM"/>
    </source>
</evidence>
<keyword evidence="4 6" id="KW-1133">Transmembrane helix</keyword>
<organism evidence="7 8">
    <name type="scientific">Tigriopus californicus</name>
    <name type="common">Marine copepod</name>
    <dbReference type="NCBI Taxonomy" id="6832"/>
    <lineage>
        <taxon>Eukaryota</taxon>
        <taxon>Metazoa</taxon>
        <taxon>Ecdysozoa</taxon>
        <taxon>Arthropoda</taxon>
        <taxon>Crustacea</taxon>
        <taxon>Multicrustacea</taxon>
        <taxon>Hexanauplia</taxon>
        <taxon>Copepoda</taxon>
        <taxon>Harpacticoida</taxon>
        <taxon>Harpacticidae</taxon>
        <taxon>Tigriopus</taxon>
    </lineage>
</organism>
<dbReference type="Gene3D" id="1.20.140.150">
    <property type="match status" value="1"/>
</dbReference>
<keyword evidence="8" id="KW-1185">Reference proteome</keyword>
<dbReference type="InterPro" id="IPR026748">
    <property type="entry name" value="Clarin"/>
</dbReference>
<comment type="subcellular location">
    <subcellularLocation>
        <location evidence="1">Membrane</location>
        <topology evidence="1">Multi-pass membrane protein</topology>
    </subcellularLocation>
</comment>
<dbReference type="EMBL" id="VCGU01000004">
    <property type="protein sequence ID" value="TRY76794.1"/>
    <property type="molecule type" value="Genomic_DNA"/>
</dbReference>
<keyword evidence="5 6" id="KW-0472">Membrane</keyword>
<protein>
    <recommendedName>
        <fullName evidence="9">Clarin-1</fullName>
    </recommendedName>
</protein>
<dbReference type="GO" id="GO:0016020">
    <property type="term" value="C:membrane"/>
    <property type="evidence" value="ECO:0007669"/>
    <property type="project" value="UniProtKB-SubCell"/>
</dbReference>
<evidence type="ECO:0000256" key="5">
    <source>
        <dbReference type="ARBA" id="ARBA00023136"/>
    </source>
</evidence>
<gene>
    <name evidence="7" type="ORF">TCAL_07416</name>
</gene>
<evidence type="ECO:0000256" key="3">
    <source>
        <dbReference type="ARBA" id="ARBA00022692"/>
    </source>
</evidence>
<dbReference type="GO" id="GO:0007605">
    <property type="term" value="P:sensory perception of sound"/>
    <property type="evidence" value="ECO:0007669"/>
    <property type="project" value="UniProtKB-ARBA"/>
</dbReference>
<evidence type="ECO:0000256" key="6">
    <source>
        <dbReference type="SAM" id="Phobius"/>
    </source>
</evidence>
<accession>A0A553PGJ8</accession>
<dbReference type="OrthoDB" id="6432214at2759"/>
<evidence type="ECO:0000256" key="4">
    <source>
        <dbReference type="ARBA" id="ARBA00022989"/>
    </source>
</evidence>
<dbReference type="AlphaFoldDB" id="A0A553PGJ8"/>
<dbReference type="OMA" id="TALCMIM"/>
<feature type="transmembrane region" description="Helical" evidence="6">
    <location>
        <begin position="246"/>
        <end position="270"/>
    </location>
</feature>
<evidence type="ECO:0000256" key="1">
    <source>
        <dbReference type="ARBA" id="ARBA00004141"/>
    </source>
</evidence>
<feature type="transmembrane region" description="Helical" evidence="6">
    <location>
        <begin position="12"/>
        <end position="34"/>
    </location>
</feature>
<feature type="transmembrane region" description="Helical" evidence="6">
    <location>
        <begin position="188"/>
        <end position="210"/>
    </location>
</feature>
<evidence type="ECO:0000256" key="2">
    <source>
        <dbReference type="ARBA" id="ARBA00005787"/>
    </source>
</evidence>
<sequence length="296" mass="32816">MGCKSFKPEVFYTIPICGLVFGLVCASLITNHWVEGVAKFEEGGEDGRVTFYYGLFSGYKSKVVSSLTLGHALGVVCLHGQCMFSCADSKKLDIEDILGDCPYTNVEGDLFFCENSEKSSKGDKTDKVCDGTTYNSTEIGRDESERMFGVGLFATVGMFLILGLIFTLLSGLLGVFNAFSNPIEWYTGLYGLVVLHSISACLYFLVSALYGGLFDQQLKNNAPISDVIRFGDKNNWSSNKGSSLGYSYWLILCSFFLHVVALALVGYFIYKKYKPKRRITEVSAEQKRSDHTNMLF</sequence>
<dbReference type="STRING" id="6832.A0A553PGJ8"/>
<proteinExistence type="inferred from homology"/>
<comment type="similarity">
    <text evidence="2">Belongs to the clarin family.</text>
</comment>
<feature type="transmembrane region" description="Helical" evidence="6">
    <location>
        <begin position="150"/>
        <end position="176"/>
    </location>
</feature>
<reference evidence="7 8" key="1">
    <citation type="journal article" date="2018" name="Nat. Ecol. Evol.">
        <title>Genomic signatures of mitonuclear coevolution across populations of Tigriopus californicus.</title>
        <authorList>
            <person name="Barreto F.S."/>
            <person name="Watson E.T."/>
            <person name="Lima T.G."/>
            <person name="Willett C.S."/>
            <person name="Edmands S."/>
            <person name="Li W."/>
            <person name="Burton R.S."/>
        </authorList>
    </citation>
    <scope>NUCLEOTIDE SEQUENCE [LARGE SCALE GENOMIC DNA]</scope>
    <source>
        <strain evidence="7 8">San Diego</strain>
    </source>
</reference>
<evidence type="ECO:0000313" key="7">
    <source>
        <dbReference type="EMBL" id="TRY76794.1"/>
    </source>
</evidence>
<evidence type="ECO:0000313" key="8">
    <source>
        <dbReference type="Proteomes" id="UP000318571"/>
    </source>
</evidence>
<keyword evidence="3 6" id="KW-0812">Transmembrane</keyword>
<name>A0A553PGJ8_TIGCA</name>
<comment type="caution">
    <text evidence="7">The sequence shown here is derived from an EMBL/GenBank/DDBJ whole genome shotgun (WGS) entry which is preliminary data.</text>
</comment>
<dbReference type="Proteomes" id="UP000318571">
    <property type="component" value="Chromosome 5"/>
</dbReference>
<dbReference type="PANTHER" id="PTHR31548">
    <property type="entry name" value="CLARIN"/>
    <property type="match status" value="1"/>
</dbReference>